<dbReference type="InterPro" id="IPR036866">
    <property type="entry name" value="RibonucZ/Hydroxyglut_hydro"/>
</dbReference>
<feature type="domain" description="Metallo-beta-lactamase" evidence="1">
    <location>
        <begin position="60"/>
        <end position="145"/>
    </location>
</feature>
<dbReference type="EMBL" id="AP022870">
    <property type="protein sequence ID" value="BCB78355.1"/>
    <property type="molecule type" value="Genomic_DNA"/>
</dbReference>
<dbReference type="PANTHER" id="PTHR13754">
    <property type="entry name" value="METALLO-BETA-LACTAMASE SUPERFAMILY PROTEIN"/>
    <property type="match status" value="1"/>
</dbReference>
<name>A0A6F8XWZ9_9ACTN</name>
<dbReference type="CDD" id="cd07713">
    <property type="entry name" value="DHPS-like_MBL-fold"/>
    <property type="match status" value="1"/>
</dbReference>
<gene>
    <name evidence="2" type="ORF">Pflav_047650</name>
</gene>
<proteinExistence type="predicted"/>
<sequence>MFEADSVTITVLVENQVDMLLPEQASPAGADDHCVSRYGLIEHFDPKRVPPQAENGISFLVEAVRGRHTTRVLFDAGLTGTVLAHNMKVLGVDPASVDHVVISHGHPDHFGGIHTFLSLAERRIPVATHEDAQLPRYAVMGDGRTSPVYNAAFGFAEVEKSGGVPVLTKDSLDLGWGVHTTGEIPRTVGFEAGAAPAFKPGDPGLYQVSSQGRLRRDEVMDEMGLVIDVRGAGLVILTGCAHAGVINTIARARAVCGDKPVRAVMGGFHLGFPTTPTENVALTAQALREMEVATVMPMHCSGLRTHTTLSTELSDNYVQPAVGTVLRFGAR</sequence>
<organism evidence="2 3">
    <name type="scientific">Phytohabitans flavus</name>
    <dbReference type="NCBI Taxonomy" id="1076124"/>
    <lineage>
        <taxon>Bacteria</taxon>
        <taxon>Bacillati</taxon>
        <taxon>Actinomycetota</taxon>
        <taxon>Actinomycetes</taxon>
        <taxon>Micromonosporales</taxon>
        <taxon>Micromonosporaceae</taxon>
    </lineage>
</organism>
<accession>A0A6F8XWZ9</accession>
<protein>
    <submittedName>
        <fullName evidence="2">Dihydropteroate synthase</fullName>
    </submittedName>
</protein>
<dbReference type="SUPFAM" id="SSF56281">
    <property type="entry name" value="Metallo-hydrolase/oxidoreductase"/>
    <property type="match status" value="1"/>
</dbReference>
<evidence type="ECO:0000259" key="1">
    <source>
        <dbReference type="Pfam" id="PF00753"/>
    </source>
</evidence>
<dbReference type="InterPro" id="IPR052926">
    <property type="entry name" value="Metallo-beta-lactamase_dom"/>
</dbReference>
<dbReference type="Proteomes" id="UP000502508">
    <property type="component" value="Chromosome"/>
</dbReference>
<dbReference type="InterPro" id="IPR001279">
    <property type="entry name" value="Metallo-B-lactamas"/>
</dbReference>
<keyword evidence="3" id="KW-1185">Reference proteome</keyword>
<dbReference type="RefSeq" id="WP_173037952.1">
    <property type="nucleotide sequence ID" value="NZ_AP022870.1"/>
</dbReference>
<reference evidence="2 3" key="1">
    <citation type="submission" date="2020-03" db="EMBL/GenBank/DDBJ databases">
        <title>Whole genome shotgun sequence of Phytohabitans flavus NBRC 107702.</title>
        <authorList>
            <person name="Komaki H."/>
            <person name="Tamura T."/>
        </authorList>
    </citation>
    <scope>NUCLEOTIDE SEQUENCE [LARGE SCALE GENOMIC DNA]</scope>
    <source>
        <strain evidence="2 3">NBRC 107702</strain>
    </source>
</reference>
<dbReference type="PANTHER" id="PTHR13754:SF13">
    <property type="entry name" value="METALLO-BETA-LACTAMASE SUPERFAMILY PROTEIN (AFU_ORTHOLOGUE AFUA_3G07630)"/>
    <property type="match status" value="1"/>
</dbReference>
<dbReference type="GO" id="GO:0016740">
    <property type="term" value="F:transferase activity"/>
    <property type="evidence" value="ECO:0007669"/>
    <property type="project" value="TreeGrafter"/>
</dbReference>
<dbReference type="InterPro" id="IPR041712">
    <property type="entry name" value="DHPS-like_MBL-fold"/>
</dbReference>
<dbReference type="KEGG" id="pfla:Pflav_047650"/>
<dbReference type="Gene3D" id="3.60.15.10">
    <property type="entry name" value="Ribonuclease Z/Hydroxyacylglutathione hydrolase-like"/>
    <property type="match status" value="1"/>
</dbReference>
<evidence type="ECO:0000313" key="2">
    <source>
        <dbReference type="EMBL" id="BCB78355.1"/>
    </source>
</evidence>
<dbReference type="AlphaFoldDB" id="A0A6F8XWZ9"/>
<dbReference type="Pfam" id="PF00753">
    <property type="entry name" value="Lactamase_B"/>
    <property type="match status" value="1"/>
</dbReference>
<evidence type="ECO:0000313" key="3">
    <source>
        <dbReference type="Proteomes" id="UP000502508"/>
    </source>
</evidence>
<reference evidence="2 3" key="2">
    <citation type="submission" date="2020-03" db="EMBL/GenBank/DDBJ databases">
        <authorList>
            <person name="Ichikawa N."/>
            <person name="Kimura A."/>
            <person name="Kitahashi Y."/>
            <person name="Uohara A."/>
        </authorList>
    </citation>
    <scope>NUCLEOTIDE SEQUENCE [LARGE SCALE GENOMIC DNA]</scope>
    <source>
        <strain evidence="2 3">NBRC 107702</strain>
    </source>
</reference>